<evidence type="ECO:0000256" key="10">
    <source>
        <dbReference type="ARBA" id="ARBA00022840"/>
    </source>
</evidence>
<gene>
    <name evidence="15" type="primary">kdkA</name>
    <name evidence="16" type="ORF">EV679_3407</name>
</gene>
<protein>
    <recommendedName>
        <fullName evidence="13 15">3-deoxy-D-manno-octulosonic acid kinase</fullName>
        <shortName evidence="15">Kdo kinase</shortName>
        <ecNumber evidence="4 15">2.7.1.166</ecNumber>
    </recommendedName>
</protein>
<dbReference type="Gene3D" id="1.10.510.10">
    <property type="entry name" value="Transferase(Phosphotransferase) domain 1"/>
    <property type="match status" value="1"/>
</dbReference>
<organism evidence="16 17">
    <name type="scientific">Kerstersia gyiorum</name>
    <dbReference type="NCBI Taxonomy" id="206506"/>
    <lineage>
        <taxon>Bacteria</taxon>
        <taxon>Pseudomonadati</taxon>
        <taxon>Pseudomonadota</taxon>
        <taxon>Betaproteobacteria</taxon>
        <taxon>Burkholderiales</taxon>
        <taxon>Alcaligenaceae</taxon>
        <taxon>Kerstersia</taxon>
    </lineage>
</organism>
<dbReference type="HAMAP" id="MF_00521">
    <property type="entry name" value="KDO_kinase"/>
    <property type="match status" value="1"/>
</dbReference>
<keyword evidence="10 15" id="KW-0067">ATP-binding</keyword>
<dbReference type="GO" id="GO:0005524">
    <property type="term" value="F:ATP binding"/>
    <property type="evidence" value="ECO:0007669"/>
    <property type="project" value="UniProtKB-UniRule"/>
</dbReference>
<keyword evidence="6 15" id="KW-0997">Cell inner membrane</keyword>
<name>A0A4Q7M998_9BURK</name>
<dbReference type="EMBL" id="SGWZ01000008">
    <property type="protein sequence ID" value="RZS63763.1"/>
    <property type="molecule type" value="Genomic_DNA"/>
</dbReference>
<dbReference type="InterPro" id="IPR011009">
    <property type="entry name" value="Kinase-like_dom_sf"/>
</dbReference>
<dbReference type="GO" id="GO:0009244">
    <property type="term" value="P:lipopolysaccharide core region biosynthetic process"/>
    <property type="evidence" value="ECO:0007669"/>
    <property type="project" value="UniProtKB-UniRule"/>
</dbReference>
<evidence type="ECO:0000256" key="8">
    <source>
        <dbReference type="ARBA" id="ARBA00022741"/>
    </source>
</evidence>
<dbReference type="Pfam" id="PF06293">
    <property type="entry name" value="Kdo"/>
    <property type="match status" value="1"/>
</dbReference>
<comment type="catalytic activity">
    <reaction evidence="14 15">
        <text>an alpha-Kdo-(2-&gt;6)-lipid IVA + ATP = a 4-O-phospho-alpha-Kdo-(2-&gt;6)-lipid IVA + ADP + H(+)</text>
        <dbReference type="Rhea" id="RHEA:74271"/>
        <dbReference type="ChEBI" id="CHEBI:15378"/>
        <dbReference type="ChEBI" id="CHEBI:30616"/>
        <dbReference type="ChEBI" id="CHEBI:176428"/>
        <dbReference type="ChEBI" id="CHEBI:193140"/>
        <dbReference type="ChEBI" id="CHEBI:456216"/>
        <dbReference type="EC" id="2.7.1.166"/>
    </reaction>
</comment>
<evidence type="ECO:0000256" key="11">
    <source>
        <dbReference type="ARBA" id="ARBA00022985"/>
    </source>
</evidence>
<evidence type="ECO:0000256" key="6">
    <source>
        <dbReference type="ARBA" id="ARBA00022519"/>
    </source>
</evidence>
<reference evidence="16 17" key="1">
    <citation type="submission" date="2019-02" db="EMBL/GenBank/DDBJ databases">
        <title>Genomic Encyclopedia of Type Strains, Phase IV (KMG-IV): sequencing the most valuable type-strain genomes for metagenomic binning, comparative biology and taxonomic classification.</title>
        <authorList>
            <person name="Goeker M."/>
        </authorList>
    </citation>
    <scope>NUCLEOTIDE SEQUENCE [LARGE SCALE GENOMIC DNA]</scope>
    <source>
        <strain evidence="16 17">DSM 16618</strain>
    </source>
</reference>
<keyword evidence="12 15" id="KW-0472">Membrane</keyword>
<dbReference type="EC" id="2.7.1.166" evidence="4 15"/>
<evidence type="ECO:0000256" key="5">
    <source>
        <dbReference type="ARBA" id="ARBA00022475"/>
    </source>
</evidence>
<dbReference type="GO" id="GO:0016301">
    <property type="term" value="F:kinase activity"/>
    <property type="evidence" value="ECO:0007669"/>
    <property type="project" value="UniProtKB-KW"/>
</dbReference>
<evidence type="ECO:0000256" key="3">
    <source>
        <dbReference type="ARBA" id="ARBA00010327"/>
    </source>
</evidence>
<comment type="function">
    <text evidence="15">Catalyzes the ATP-dependent phosphorylation of the 3-deoxy-D-manno-octulosonic acid (Kdo) residue in Kdo-lipid IV(A) at the 4-OH position.</text>
</comment>
<sequence length="245" mass="26809">MKAELQSAPALSPTGEAIVRWRGGAMIYDPQALSGKGAQAGPHWLVPPPGAQPVGAGGRQAAWYVEGDFGAGVLRGYRRGGLLARINRDRYLWQGEDFTRPFREFRLMAGMRAAGLPVPQVLAAGYWRTGPWYRAALLTRRIPGAVPLAKRLADRCALTLAARAVFDMHQAGVYHADLNVYNLLFDATGASWIIDMDRGRLGLDEAQRRETLARLRRSFLKVGGEVEGGQAWQVFSGAYMHCTTG</sequence>
<evidence type="ECO:0000256" key="7">
    <source>
        <dbReference type="ARBA" id="ARBA00022679"/>
    </source>
</evidence>
<evidence type="ECO:0000256" key="13">
    <source>
        <dbReference type="ARBA" id="ARBA00029511"/>
    </source>
</evidence>
<evidence type="ECO:0000256" key="1">
    <source>
        <dbReference type="ARBA" id="ARBA00004515"/>
    </source>
</evidence>
<evidence type="ECO:0000256" key="14">
    <source>
        <dbReference type="ARBA" id="ARBA00034417"/>
    </source>
</evidence>
<keyword evidence="5 15" id="KW-1003">Cell membrane</keyword>
<dbReference type="AlphaFoldDB" id="A0A4Q7M998"/>
<keyword evidence="9 15" id="KW-0418">Kinase</keyword>
<evidence type="ECO:0000256" key="9">
    <source>
        <dbReference type="ARBA" id="ARBA00022777"/>
    </source>
</evidence>
<comment type="caution">
    <text evidence="16">The sequence shown here is derived from an EMBL/GenBank/DDBJ whole genome shotgun (WGS) entry which is preliminary data.</text>
</comment>
<dbReference type="Proteomes" id="UP000292039">
    <property type="component" value="Unassembled WGS sequence"/>
</dbReference>
<keyword evidence="7 15" id="KW-0808">Transferase</keyword>
<feature type="active site" evidence="15">
    <location>
        <position position="177"/>
    </location>
</feature>
<evidence type="ECO:0000256" key="12">
    <source>
        <dbReference type="ARBA" id="ARBA00023136"/>
    </source>
</evidence>
<dbReference type="GO" id="GO:0016773">
    <property type="term" value="F:phosphotransferase activity, alcohol group as acceptor"/>
    <property type="evidence" value="ECO:0007669"/>
    <property type="project" value="UniProtKB-UniRule"/>
</dbReference>
<keyword evidence="8 15" id="KW-0547">Nucleotide-binding</keyword>
<comment type="similarity">
    <text evidence="3 15">Belongs to the protein kinase superfamily. KdkA/RfaP family.</text>
</comment>
<accession>A0A4Q7M998</accession>
<evidence type="ECO:0000256" key="2">
    <source>
        <dbReference type="ARBA" id="ARBA00004713"/>
    </source>
</evidence>
<dbReference type="UniPathway" id="UPA00958"/>
<dbReference type="GO" id="GO:0005886">
    <property type="term" value="C:plasma membrane"/>
    <property type="evidence" value="ECO:0007669"/>
    <property type="project" value="UniProtKB-SubCell"/>
</dbReference>
<evidence type="ECO:0000256" key="15">
    <source>
        <dbReference type="HAMAP-Rule" id="MF_00521"/>
    </source>
</evidence>
<comment type="pathway">
    <text evidence="2 15">Bacterial outer membrane biogenesis; LPS core biosynthesis.</text>
</comment>
<dbReference type="NCBIfam" id="NF002475">
    <property type="entry name" value="PRK01723.1"/>
    <property type="match status" value="1"/>
</dbReference>
<evidence type="ECO:0000313" key="16">
    <source>
        <dbReference type="EMBL" id="RZS63763.1"/>
    </source>
</evidence>
<keyword evidence="11 15" id="KW-0448">Lipopolysaccharide biosynthesis</keyword>
<dbReference type="InterPro" id="IPR022826">
    <property type="entry name" value="KDO_kinase"/>
</dbReference>
<dbReference type="SUPFAM" id="SSF56112">
    <property type="entry name" value="Protein kinase-like (PK-like)"/>
    <property type="match status" value="1"/>
</dbReference>
<comment type="subcellular location">
    <subcellularLocation>
        <location evidence="1 15">Cell inner membrane</location>
        <topology evidence="1 15">Peripheral membrane protein</topology>
        <orientation evidence="1 15">Cytoplasmic side</orientation>
    </subcellularLocation>
</comment>
<evidence type="ECO:0000256" key="4">
    <source>
        <dbReference type="ARBA" id="ARBA00011988"/>
    </source>
</evidence>
<proteinExistence type="inferred from homology"/>
<evidence type="ECO:0000313" key="17">
    <source>
        <dbReference type="Proteomes" id="UP000292039"/>
    </source>
</evidence>